<evidence type="ECO:0000313" key="2">
    <source>
        <dbReference type="Proteomes" id="UP000276133"/>
    </source>
</evidence>
<evidence type="ECO:0008006" key="3">
    <source>
        <dbReference type="Google" id="ProtNLM"/>
    </source>
</evidence>
<proteinExistence type="predicted"/>
<name>A0A3M7T272_BRAPC</name>
<reference evidence="1 2" key="1">
    <citation type="journal article" date="2018" name="Sci. Rep.">
        <title>Genomic signatures of local adaptation to the degree of environmental predictability in rotifers.</title>
        <authorList>
            <person name="Franch-Gras L."/>
            <person name="Hahn C."/>
            <person name="Garcia-Roger E.M."/>
            <person name="Carmona M.J."/>
            <person name="Serra M."/>
            <person name="Gomez A."/>
        </authorList>
    </citation>
    <scope>NUCLEOTIDE SEQUENCE [LARGE SCALE GENOMIC DNA]</scope>
    <source>
        <strain evidence="1">HYR1</strain>
    </source>
</reference>
<comment type="caution">
    <text evidence="1">The sequence shown here is derived from an EMBL/GenBank/DDBJ whole genome shotgun (WGS) entry which is preliminary data.</text>
</comment>
<protein>
    <recommendedName>
        <fullName evidence="3">HAT C-terminal dimerisation domain-containing protein</fullName>
    </recommendedName>
</protein>
<gene>
    <name evidence="1" type="ORF">BpHYR1_043095</name>
</gene>
<organism evidence="1 2">
    <name type="scientific">Brachionus plicatilis</name>
    <name type="common">Marine rotifer</name>
    <name type="synonym">Brachionus muelleri</name>
    <dbReference type="NCBI Taxonomy" id="10195"/>
    <lineage>
        <taxon>Eukaryota</taxon>
        <taxon>Metazoa</taxon>
        <taxon>Spiralia</taxon>
        <taxon>Gnathifera</taxon>
        <taxon>Rotifera</taxon>
        <taxon>Eurotatoria</taxon>
        <taxon>Monogononta</taxon>
        <taxon>Pseudotrocha</taxon>
        <taxon>Ploima</taxon>
        <taxon>Brachionidae</taxon>
        <taxon>Brachionus</taxon>
    </lineage>
</organism>
<dbReference type="OrthoDB" id="8772022at2759"/>
<keyword evidence="2" id="KW-1185">Reference proteome</keyword>
<dbReference type="AlphaFoldDB" id="A0A3M7T272"/>
<evidence type="ECO:0000313" key="1">
    <source>
        <dbReference type="EMBL" id="RNA42009.1"/>
    </source>
</evidence>
<accession>A0A3M7T272</accession>
<dbReference type="EMBL" id="REGN01000425">
    <property type="protein sequence ID" value="RNA42009.1"/>
    <property type="molecule type" value="Genomic_DNA"/>
</dbReference>
<dbReference type="Proteomes" id="UP000276133">
    <property type="component" value="Unassembled WGS sequence"/>
</dbReference>
<sequence>MNILFEYSTFSIVFSNFLFIHISICVQKANSISSLKKVVIKPELFKSLKKSPSFVQTSSGPIERTFSYAGYINRPHRSRMTLSLITKSRLTFFGDFCTSLVLYQKIIILKVFDSDFSKKKRPDLDLT</sequence>